<keyword evidence="2" id="KW-1185">Reference proteome</keyword>
<accession>A0A547PB09</accession>
<proteinExistence type="predicted"/>
<dbReference type="RefSeq" id="WP_142787595.1">
    <property type="nucleotide sequence ID" value="NZ_VHJK01000001.1"/>
</dbReference>
<gene>
    <name evidence="1" type="ORF">FGU71_05345</name>
</gene>
<sequence length="194" mass="21281">MRDLADRNRVTVRRSWQVRFAAQGRGFAISGTQISAKVEAPARLKPIAQVEEQRSTAGMWPILLSGAGRILAAGSATQETDLAAAVKAAEELISERIEPAEQKALHAHYLSQFQQASASLMDQLPPDLFFPDGKGQSMVRALDLSNGLKGEFEVTYQANSAQNAQWLSDAERQITTRIGEDVRSSSEKWRLTAI</sequence>
<name>A0A547PB09_9SPHN</name>
<organism evidence="1 2">
    <name type="scientific">Erythrobacter insulae</name>
    <dbReference type="NCBI Taxonomy" id="2584124"/>
    <lineage>
        <taxon>Bacteria</taxon>
        <taxon>Pseudomonadati</taxon>
        <taxon>Pseudomonadota</taxon>
        <taxon>Alphaproteobacteria</taxon>
        <taxon>Sphingomonadales</taxon>
        <taxon>Erythrobacteraceae</taxon>
        <taxon>Erythrobacter/Porphyrobacter group</taxon>
        <taxon>Erythrobacter</taxon>
    </lineage>
</organism>
<evidence type="ECO:0000313" key="1">
    <source>
        <dbReference type="EMBL" id="TRD11329.1"/>
    </source>
</evidence>
<dbReference type="EMBL" id="VHJK01000001">
    <property type="protein sequence ID" value="TRD11329.1"/>
    <property type="molecule type" value="Genomic_DNA"/>
</dbReference>
<protein>
    <submittedName>
        <fullName evidence="1">Uncharacterized protein</fullName>
    </submittedName>
</protein>
<evidence type="ECO:0000313" key="2">
    <source>
        <dbReference type="Proteomes" id="UP000316343"/>
    </source>
</evidence>
<comment type="caution">
    <text evidence="1">The sequence shown here is derived from an EMBL/GenBank/DDBJ whole genome shotgun (WGS) entry which is preliminary data.</text>
</comment>
<reference evidence="1 2" key="1">
    <citation type="submission" date="2019-06" db="EMBL/GenBank/DDBJ databases">
        <title>Erythrobacter insulae sp. nov., isolated from a tidal flat.</title>
        <authorList>
            <person name="Yoon J.-H."/>
        </authorList>
    </citation>
    <scope>NUCLEOTIDE SEQUENCE [LARGE SCALE GENOMIC DNA]</scope>
    <source>
        <strain evidence="1 2">JBTF-M21</strain>
    </source>
</reference>
<dbReference type="Proteomes" id="UP000316343">
    <property type="component" value="Unassembled WGS sequence"/>
</dbReference>
<dbReference type="AlphaFoldDB" id="A0A547PB09"/>
<dbReference type="OrthoDB" id="7508780at2"/>